<evidence type="ECO:0000256" key="3">
    <source>
        <dbReference type="ARBA" id="ARBA00022729"/>
    </source>
</evidence>
<dbReference type="KEGG" id="aft:BBF96_10660"/>
<keyword evidence="3 4" id="KW-0732">Signal</keyword>
<feature type="chain" id="PRO_5019451810" description="Sugar ABC transporter substrate-binding protein" evidence="4">
    <location>
        <begin position="26"/>
        <end position="439"/>
    </location>
</feature>
<evidence type="ECO:0000256" key="4">
    <source>
        <dbReference type="SAM" id="SignalP"/>
    </source>
</evidence>
<dbReference type="RefSeq" id="WP_127017153.1">
    <property type="nucleotide sequence ID" value="NZ_CP016379.1"/>
</dbReference>
<evidence type="ECO:0000256" key="2">
    <source>
        <dbReference type="ARBA" id="ARBA00022448"/>
    </source>
</evidence>
<dbReference type="OrthoDB" id="41208at2"/>
<evidence type="ECO:0000313" key="6">
    <source>
        <dbReference type="Proteomes" id="UP000267250"/>
    </source>
</evidence>
<gene>
    <name evidence="5" type="ORF">BBF96_10660</name>
</gene>
<dbReference type="EMBL" id="CP016379">
    <property type="protein sequence ID" value="AZR73806.1"/>
    <property type="molecule type" value="Genomic_DNA"/>
</dbReference>
<dbReference type="SUPFAM" id="SSF53850">
    <property type="entry name" value="Periplasmic binding protein-like II"/>
    <property type="match status" value="1"/>
</dbReference>
<dbReference type="InterPro" id="IPR050490">
    <property type="entry name" value="Bact_solute-bd_prot1"/>
</dbReference>
<sequence>MKYRLNIVIASVLVMVLLVPFVAMAGGKTEIEFWTTETEEERMAVIKDLVKEFEKLNPDIKVNVVAVQENDVPTKLAAGMAAGMLPEVVEMGAENILRLGAEGLMDVEAAGQIIDELGREDFYKGALRMVATPEGGNYAVPMHGWVQGIWYRTDLFEEKGLEPPITWENILKAAEAFYNPEEQKYGIVIGTGKDSYTRQTFTQYALSNNARIFDENGNIIFNSPEMIETLDFYKKLAQFTPPGPDGWRDARDLYLSGRVPMMMYSTYIMDDIGIGRTGYEGAIVENLVDKTALANVMIHKSPATYGQIVALGILRGNKKAQVEAAKKFVKYLMSDTAYIKFLHMAPGGMNPVRRSIAQDPRYLDNPVLKVYGEKAAEIAAGLDNIGKFGYVNGKVFPEIGKITSQFIIGQAIMKMTENGWSAEEAAKWAQKEMEQAVRQ</sequence>
<feature type="signal peptide" evidence="4">
    <location>
        <begin position="1"/>
        <end position="25"/>
    </location>
</feature>
<evidence type="ECO:0000313" key="5">
    <source>
        <dbReference type="EMBL" id="AZR73806.1"/>
    </source>
</evidence>
<evidence type="ECO:0008006" key="7">
    <source>
        <dbReference type="Google" id="ProtNLM"/>
    </source>
</evidence>
<dbReference type="PANTHER" id="PTHR43649:SF34">
    <property type="entry name" value="ABC TRANSPORTER PERIPLASMIC-BINDING PROTEIN YCJN-RELATED"/>
    <property type="match status" value="1"/>
</dbReference>
<dbReference type="InterPro" id="IPR006059">
    <property type="entry name" value="SBP"/>
</dbReference>
<dbReference type="Gene3D" id="3.40.190.10">
    <property type="entry name" value="Periplasmic binding protein-like II"/>
    <property type="match status" value="1"/>
</dbReference>
<protein>
    <recommendedName>
        <fullName evidence="7">Sugar ABC transporter substrate-binding protein</fullName>
    </recommendedName>
</protein>
<accession>A0A3S9SZN5</accession>
<dbReference type="Proteomes" id="UP000267250">
    <property type="component" value="Chromosome"/>
</dbReference>
<keyword evidence="2" id="KW-0813">Transport</keyword>
<comment type="similarity">
    <text evidence="1">Belongs to the bacterial solute-binding protein 1 family.</text>
</comment>
<organism evidence="5 6">
    <name type="scientific">Anoxybacter fermentans</name>
    <dbReference type="NCBI Taxonomy" id="1323375"/>
    <lineage>
        <taxon>Bacteria</taxon>
        <taxon>Bacillati</taxon>
        <taxon>Bacillota</taxon>
        <taxon>Clostridia</taxon>
        <taxon>Halanaerobiales</taxon>
        <taxon>Anoxybacter</taxon>
    </lineage>
</organism>
<proteinExistence type="inferred from homology"/>
<name>A0A3S9SZN5_9FIRM</name>
<dbReference type="Pfam" id="PF01547">
    <property type="entry name" value="SBP_bac_1"/>
    <property type="match status" value="1"/>
</dbReference>
<reference evidence="5 6" key="1">
    <citation type="submission" date="2016-07" db="EMBL/GenBank/DDBJ databases">
        <title>Genome and transcriptome analysis of iron-reducing fermentative bacteria Anoxybacter fermentans.</title>
        <authorList>
            <person name="Zeng X."/>
            <person name="Shao Z."/>
        </authorList>
    </citation>
    <scope>NUCLEOTIDE SEQUENCE [LARGE SCALE GENOMIC DNA]</scope>
    <source>
        <strain evidence="5 6">DY22613</strain>
    </source>
</reference>
<evidence type="ECO:0000256" key="1">
    <source>
        <dbReference type="ARBA" id="ARBA00008520"/>
    </source>
</evidence>
<dbReference type="PANTHER" id="PTHR43649">
    <property type="entry name" value="ARABINOSE-BINDING PROTEIN-RELATED"/>
    <property type="match status" value="1"/>
</dbReference>
<dbReference type="CDD" id="cd13585">
    <property type="entry name" value="PBP2_TMBP_like"/>
    <property type="match status" value="1"/>
</dbReference>
<dbReference type="AlphaFoldDB" id="A0A3S9SZN5"/>
<keyword evidence="6" id="KW-1185">Reference proteome</keyword>